<evidence type="ECO:0000256" key="1">
    <source>
        <dbReference type="SAM" id="MobiDB-lite"/>
    </source>
</evidence>
<organism evidence="2 3">
    <name type="scientific">Hirundo rustica rustica</name>
    <dbReference type="NCBI Taxonomy" id="333673"/>
    <lineage>
        <taxon>Eukaryota</taxon>
        <taxon>Metazoa</taxon>
        <taxon>Chordata</taxon>
        <taxon>Craniata</taxon>
        <taxon>Vertebrata</taxon>
        <taxon>Euteleostomi</taxon>
        <taxon>Archelosauria</taxon>
        <taxon>Archosauria</taxon>
        <taxon>Dinosauria</taxon>
        <taxon>Saurischia</taxon>
        <taxon>Theropoda</taxon>
        <taxon>Coelurosauria</taxon>
        <taxon>Aves</taxon>
        <taxon>Neognathae</taxon>
        <taxon>Neoaves</taxon>
        <taxon>Telluraves</taxon>
        <taxon>Australaves</taxon>
        <taxon>Passeriformes</taxon>
        <taxon>Sylvioidea</taxon>
        <taxon>Hirundinidae</taxon>
        <taxon>Hirundo</taxon>
    </lineage>
</organism>
<sequence length="142" mass="16011">MPTKGSWAKHQPPAWLNKEHLDKHKQKNEACRGWKQGQVAWEEYREIVQTARNQVRKAKAVIELNMVKDVKIDEASKQEKASISDKRAPISKETQDMDKAEVLNDFFILVFTSKCSRHTAPLTGGKGVDQNGELPTAAQGQT</sequence>
<dbReference type="OrthoDB" id="9395232at2759"/>
<accession>A0A3M0KM99</accession>
<reference evidence="2 3" key="1">
    <citation type="submission" date="2018-07" db="EMBL/GenBank/DDBJ databases">
        <title>A high quality draft genome assembly of the barn swallow (H. rustica rustica).</title>
        <authorList>
            <person name="Formenti G."/>
            <person name="Chiara M."/>
            <person name="Poveda L."/>
            <person name="Francoijs K.-J."/>
            <person name="Bonisoli-Alquati A."/>
            <person name="Canova L."/>
            <person name="Gianfranceschi L."/>
            <person name="Horner D.S."/>
            <person name="Saino N."/>
        </authorList>
    </citation>
    <scope>NUCLEOTIDE SEQUENCE [LARGE SCALE GENOMIC DNA]</scope>
    <source>
        <strain evidence="2">Chelidonia</strain>
        <tissue evidence="2">Blood</tissue>
    </source>
</reference>
<comment type="caution">
    <text evidence="2">The sequence shown here is derived from an EMBL/GenBank/DDBJ whole genome shotgun (WGS) entry which is preliminary data.</text>
</comment>
<evidence type="ECO:0000313" key="3">
    <source>
        <dbReference type="Proteomes" id="UP000269221"/>
    </source>
</evidence>
<dbReference type="EMBL" id="QRBI01000105">
    <property type="protein sequence ID" value="RMC14369.1"/>
    <property type="molecule type" value="Genomic_DNA"/>
</dbReference>
<dbReference type="Proteomes" id="UP000269221">
    <property type="component" value="Unassembled WGS sequence"/>
</dbReference>
<protein>
    <submittedName>
        <fullName evidence="2">Uncharacterized protein</fullName>
    </submittedName>
</protein>
<gene>
    <name evidence="2" type="ORF">DUI87_09464</name>
</gene>
<dbReference type="AlphaFoldDB" id="A0A3M0KM99"/>
<proteinExistence type="predicted"/>
<evidence type="ECO:0000313" key="2">
    <source>
        <dbReference type="EMBL" id="RMC14369.1"/>
    </source>
</evidence>
<keyword evidence="3" id="KW-1185">Reference proteome</keyword>
<name>A0A3M0KM99_HIRRU</name>
<feature type="region of interest" description="Disordered" evidence="1">
    <location>
        <begin position="119"/>
        <end position="142"/>
    </location>
</feature>